<dbReference type="SUPFAM" id="SSF63748">
    <property type="entry name" value="Tudor/PWWP/MBT"/>
    <property type="match status" value="1"/>
</dbReference>
<name>A0A1Y1MMT3_PHOPY</name>
<evidence type="ECO:0000313" key="15">
    <source>
        <dbReference type="EMBL" id="JAV86010.1"/>
    </source>
</evidence>
<evidence type="ECO:0000256" key="5">
    <source>
        <dbReference type="ARBA" id="ARBA00022723"/>
    </source>
</evidence>
<keyword evidence="7 12" id="KW-0862">Zinc</keyword>
<dbReference type="AlphaFoldDB" id="A0A1Y1MMT3"/>
<dbReference type="InterPro" id="IPR002999">
    <property type="entry name" value="Tudor"/>
</dbReference>
<accession>A0A1Y1MMT3</accession>
<dbReference type="SMART" id="SM00333">
    <property type="entry name" value="TUDOR"/>
    <property type="match status" value="1"/>
</dbReference>
<feature type="domain" description="G-patch" evidence="14">
    <location>
        <begin position="291"/>
        <end position="323"/>
    </location>
</feature>
<dbReference type="GO" id="GO:0008270">
    <property type="term" value="F:zinc ion binding"/>
    <property type="evidence" value="ECO:0007669"/>
    <property type="project" value="UniProtKB-KW"/>
</dbReference>
<evidence type="ECO:0000256" key="10">
    <source>
        <dbReference type="ARBA" id="ARBA00023163"/>
    </source>
</evidence>
<dbReference type="Gene3D" id="2.30.30.140">
    <property type="match status" value="1"/>
</dbReference>
<evidence type="ECO:0000256" key="7">
    <source>
        <dbReference type="ARBA" id="ARBA00022833"/>
    </source>
</evidence>
<feature type="domain" description="C3H1-type" evidence="13">
    <location>
        <begin position="160"/>
        <end position="183"/>
    </location>
</feature>
<dbReference type="PANTHER" id="PTHR46297">
    <property type="entry name" value="ZINC FINGER CCCH-TYPE WITH G PATCH DOMAIN-CONTAINING PROTEIN"/>
    <property type="match status" value="1"/>
</dbReference>
<evidence type="ECO:0000256" key="9">
    <source>
        <dbReference type="ARBA" id="ARBA00023125"/>
    </source>
</evidence>
<evidence type="ECO:0000256" key="6">
    <source>
        <dbReference type="ARBA" id="ARBA00022771"/>
    </source>
</evidence>
<keyword evidence="10" id="KW-0804">Transcription</keyword>
<keyword evidence="4" id="KW-0678">Repressor</keyword>
<keyword evidence="11" id="KW-0539">Nucleus</keyword>
<dbReference type="InterPro" id="IPR000571">
    <property type="entry name" value="Znf_CCCH"/>
</dbReference>
<evidence type="ECO:0000256" key="12">
    <source>
        <dbReference type="PROSITE-ProRule" id="PRU00723"/>
    </source>
</evidence>
<reference evidence="15" key="1">
    <citation type="journal article" date="2016" name="Sci. Rep.">
        <title>Molecular characterization of firefly nuptial gifts: a multi-omics approach sheds light on postcopulatory sexual selection.</title>
        <authorList>
            <person name="Al-Wathiqui N."/>
            <person name="Fallon T.R."/>
            <person name="South A."/>
            <person name="Weng J.K."/>
            <person name="Lewis S.M."/>
        </authorList>
    </citation>
    <scope>NUCLEOTIDE SEQUENCE</scope>
</reference>
<keyword evidence="5 12" id="KW-0479">Metal-binding</keyword>
<dbReference type="EMBL" id="GEZM01029655">
    <property type="protein sequence ID" value="JAV86010.1"/>
    <property type="molecule type" value="Transcribed_RNA"/>
</dbReference>
<evidence type="ECO:0000259" key="14">
    <source>
        <dbReference type="PROSITE" id="PS50174"/>
    </source>
</evidence>
<dbReference type="GO" id="GO:0005634">
    <property type="term" value="C:nucleus"/>
    <property type="evidence" value="ECO:0007669"/>
    <property type="project" value="UniProtKB-SubCell"/>
</dbReference>
<dbReference type="PANTHER" id="PTHR46297:SF1">
    <property type="entry name" value="ZINC FINGER CCCH-TYPE WITH G PATCH DOMAIN-CONTAINING PROTEIN"/>
    <property type="match status" value="1"/>
</dbReference>
<dbReference type="CDD" id="cd20384">
    <property type="entry name" value="Tudor_ZGPAT"/>
    <property type="match status" value="1"/>
</dbReference>
<keyword evidence="9" id="KW-0238">DNA-binding</keyword>
<evidence type="ECO:0000256" key="1">
    <source>
        <dbReference type="ARBA" id="ARBA00004062"/>
    </source>
</evidence>
<sequence length="491" mass="56102">MSEPTDILQAIETYKTQLAEVEQALTSTDETSQRVELESLRDNIIQLIELTEETLQRSTIPQSNSKKNDSLENEFALFMAEMEKEGATNTSSNNKEDIESELKHLEGMKCRAPHKHNWGDVMYHNAIVCSVVLDEREHYSFDEIKVKIMFINPTHQEMLPCPYMMEGNCKFDDEQCKYSHGEIVLFSTLKEYSEPNFEVLSVGRIVLAKQMDKLWGRAKISKISEETCVVQFESSKKELKLQLHDVLPLDSESEEDISDDDDDYGERDDIINMSLLNTPTSQALGDWEKYTKGIGSKLMQKMGYVIGMGIGRYSNGRVEPVSAVVLPPGKSLDHCMNLREKAGGDKDLFSVEKKLKRLAKKQEKKNIKAYEREKNQVNVFNFLNETLASKSSAPTPSVSKSKHRKEIKLETCRSLNVASLKIDEDIKRTERDLCQIKESLGRNLDSNSQMHKHLKLKLNAKQRDLQTLKMKAVNIASEQSLRSDKKKMTVF</sequence>
<evidence type="ECO:0000256" key="4">
    <source>
        <dbReference type="ARBA" id="ARBA00022491"/>
    </source>
</evidence>
<evidence type="ECO:0000256" key="8">
    <source>
        <dbReference type="ARBA" id="ARBA00023015"/>
    </source>
</evidence>
<keyword evidence="6 12" id="KW-0863">Zinc-finger</keyword>
<dbReference type="GO" id="GO:0000978">
    <property type="term" value="F:RNA polymerase II cis-regulatory region sequence-specific DNA binding"/>
    <property type="evidence" value="ECO:0007669"/>
    <property type="project" value="TreeGrafter"/>
</dbReference>
<dbReference type="GO" id="GO:0001227">
    <property type="term" value="F:DNA-binding transcription repressor activity, RNA polymerase II-specific"/>
    <property type="evidence" value="ECO:0007669"/>
    <property type="project" value="TreeGrafter"/>
</dbReference>
<keyword evidence="8" id="KW-0805">Transcription regulation</keyword>
<comment type="function">
    <text evidence="1">Transcription repressor.</text>
</comment>
<dbReference type="PROSITE" id="PS50103">
    <property type="entry name" value="ZF_C3H1"/>
    <property type="match status" value="1"/>
</dbReference>
<dbReference type="Pfam" id="PF01585">
    <property type="entry name" value="G-patch"/>
    <property type="match status" value="1"/>
</dbReference>
<dbReference type="Gene3D" id="2.30.30.1190">
    <property type="match status" value="1"/>
</dbReference>
<evidence type="ECO:0000259" key="13">
    <source>
        <dbReference type="PROSITE" id="PS50103"/>
    </source>
</evidence>
<comment type="subcellular location">
    <subcellularLocation>
        <location evidence="2">Nucleus</location>
    </subcellularLocation>
</comment>
<evidence type="ECO:0000256" key="3">
    <source>
        <dbReference type="ARBA" id="ARBA00022414"/>
    </source>
</evidence>
<evidence type="ECO:0000256" key="2">
    <source>
        <dbReference type="ARBA" id="ARBA00004123"/>
    </source>
</evidence>
<evidence type="ECO:0000256" key="11">
    <source>
        <dbReference type="ARBA" id="ARBA00023242"/>
    </source>
</evidence>
<dbReference type="PROSITE" id="PS50174">
    <property type="entry name" value="G_PATCH"/>
    <property type="match status" value="1"/>
</dbReference>
<dbReference type="SMART" id="SM00443">
    <property type="entry name" value="G_patch"/>
    <property type="match status" value="1"/>
</dbReference>
<protein>
    <recommendedName>
        <fullName evidence="3">Zinc finger CCCH-type with G patch domain-containing protein</fullName>
    </recommendedName>
</protein>
<proteinExistence type="predicted"/>
<feature type="zinc finger region" description="C3H1-type" evidence="12">
    <location>
        <begin position="160"/>
        <end position="183"/>
    </location>
</feature>
<organism evidence="15">
    <name type="scientific">Photinus pyralis</name>
    <name type="common">Common eastern firefly</name>
    <name type="synonym">Lampyris pyralis</name>
    <dbReference type="NCBI Taxonomy" id="7054"/>
    <lineage>
        <taxon>Eukaryota</taxon>
        <taxon>Metazoa</taxon>
        <taxon>Ecdysozoa</taxon>
        <taxon>Arthropoda</taxon>
        <taxon>Hexapoda</taxon>
        <taxon>Insecta</taxon>
        <taxon>Pterygota</taxon>
        <taxon>Neoptera</taxon>
        <taxon>Endopterygota</taxon>
        <taxon>Coleoptera</taxon>
        <taxon>Polyphaga</taxon>
        <taxon>Elateriformia</taxon>
        <taxon>Elateroidea</taxon>
        <taxon>Lampyridae</taxon>
        <taxon>Lampyrinae</taxon>
        <taxon>Photinus</taxon>
    </lineage>
</organism>
<dbReference type="InterPro" id="IPR000467">
    <property type="entry name" value="G_patch_dom"/>
</dbReference>